<dbReference type="PROSITE" id="PS50122">
    <property type="entry name" value="CHEB"/>
    <property type="match status" value="1"/>
</dbReference>
<dbReference type="PANTHER" id="PTHR42872:SF6">
    <property type="entry name" value="PROTEIN-GLUTAMATE METHYLESTERASE_PROTEIN-GLUTAMINE GLUTAMINASE"/>
    <property type="match status" value="1"/>
</dbReference>
<feature type="active site" evidence="5 6">
    <location>
        <position position="188"/>
    </location>
</feature>
<evidence type="ECO:0000313" key="10">
    <source>
        <dbReference type="EMBL" id="PLX16921.1"/>
    </source>
</evidence>
<dbReference type="CDD" id="cd17541">
    <property type="entry name" value="REC_CheB-like"/>
    <property type="match status" value="1"/>
</dbReference>
<dbReference type="InterPro" id="IPR000673">
    <property type="entry name" value="Sig_transdc_resp-reg_Me-estase"/>
</dbReference>
<dbReference type="SMART" id="SM00448">
    <property type="entry name" value="REC"/>
    <property type="match status" value="1"/>
</dbReference>
<keyword evidence="5 7" id="KW-0597">Phosphoprotein</keyword>
<feature type="active site" evidence="5 6">
    <location>
        <position position="284"/>
    </location>
</feature>
<dbReference type="SUPFAM" id="SSF52738">
    <property type="entry name" value="Methylesterase CheB, C-terminal domain"/>
    <property type="match status" value="1"/>
</dbReference>
<dbReference type="Gene3D" id="3.40.50.2300">
    <property type="match status" value="1"/>
</dbReference>
<dbReference type="EC" id="3.1.1.61" evidence="5"/>
<keyword evidence="3 5" id="KW-0378">Hydrolase</keyword>
<dbReference type="Pfam" id="PF01339">
    <property type="entry name" value="CheB_methylest"/>
    <property type="match status" value="1"/>
</dbReference>
<keyword evidence="1 5" id="KW-0963">Cytoplasm</keyword>
<feature type="active site" evidence="5 6">
    <location>
        <position position="162"/>
    </location>
</feature>
<dbReference type="Proteomes" id="UP000234857">
    <property type="component" value="Unassembled WGS sequence"/>
</dbReference>
<comment type="function">
    <text evidence="5">Involved in chemotaxis. Part of a chemotaxis signal transduction system that modulates chemotaxis in response to various stimuli. Catalyzes the demethylation of specific methylglutamate residues introduced into the chemoreceptors (methyl-accepting chemotaxis proteins or MCP) by CheR. Also mediates the irreversible deamidation of specific glutamine residues to glutamic acid.</text>
</comment>
<proteinExistence type="inferred from homology"/>
<dbReference type="InterPro" id="IPR008248">
    <property type="entry name" value="CheB-like"/>
</dbReference>
<dbReference type="GO" id="GO:0000156">
    <property type="term" value="F:phosphorelay response regulator activity"/>
    <property type="evidence" value="ECO:0007669"/>
    <property type="project" value="InterPro"/>
</dbReference>
<dbReference type="AlphaFoldDB" id="A0A2N5ZE35"/>
<dbReference type="InterPro" id="IPR035909">
    <property type="entry name" value="CheB_C"/>
</dbReference>
<comment type="domain">
    <text evidence="5">Contains a C-terminal catalytic domain, and an N-terminal region which modulates catalytic activity.</text>
</comment>
<evidence type="ECO:0000256" key="3">
    <source>
        <dbReference type="ARBA" id="ARBA00022801"/>
    </source>
</evidence>
<dbReference type="Pfam" id="PF00072">
    <property type="entry name" value="Response_reg"/>
    <property type="match status" value="1"/>
</dbReference>
<dbReference type="GO" id="GO:0005737">
    <property type="term" value="C:cytoplasm"/>
    <property type="evidence" value="ECO:0007669"/>
    <property type="project" value="UniProtKB-SubCell"/>
</dbReference>
<dbReference type="EMBL" id="PKTG01000100">
    <property type="protein sequence ID" value="PLX16921.1"/>
    <property type="molecule type" value="Genomic_DNA"/>
</dbReference>
<protein>
    <recommendedName>
        <fullName evidence="5">Protein-glutamate methylesterase/protein-glutamine glutaminase</fullName>
        <ecNumber evidence="5">3.1.1.61</ecNumber>
        <ecNumber evidence="5">3.5.1.44</ecNumber>
    </recommendedName>
</protein>
<dbReference type="SUPFAM" id="SSF52172">
    <property type="entry name" value="CheY-like"/>
    <property type="match status" value="1"/>
</dbReference>
<dbReference type="GO" id="GO:0050568">
    <property type="term" value="F:protein-glutamine glutaminase activity"/>
    <property type="evidence" value="ECO:0007669"/>
    <property type="project" value="UniProtKB-UniRule"/>
</dbReference>
<feature type="domain" description="Response regulatory" evidence="8">
    <location>
        <begin position="3"/>
        <end position="120"/>
    </location>
</feature>
<dbReference type="InterPro" id="IPR001789">
    <property type="entry name" value="Sig_transdc_resp-reg_receiver"/>
</dbReference>
<feature type="domain" description="CheB-type methylesterase" evidence="9">
    <location>
        <begin position="150"/>
        <end position="342"/>
    </location>
</feature>
<comment type="subcellular location">
    <subcellularLocation>
        <location evidence="5">Cytoplasm</location>
    </subcellularLocation>
</comment>
<gene>
    <name evidence="5" type="primary">cheB</name>
    <name evidence="10" type="ORF">C0601_08785</name>
</gene>
<comment type="PTM">
    <text evidence="5">Phosphorylated by CheA. Phosphorylation of the N-terminal regulatory domain activates the methylesterase activity.</text>
</comment>
<keyword evidence="2 5" id="KW-0145">Chemotaxis</keyword>
<comment type="similarity">
    <text evidence="5">Belongs to the CheB family.</text>
</comment>
<evidence type="ECO:0000256" key="2">
    <source>
        <dbReference type="ARBA" id="ARBA00022500"/>
    </source>
</evidence>
<accession>A0A2N5ZE35</accession>
<dbReference type="InterPro" id="IPR011006">
    <property type="entry name" value="CheY-like_superfamily"/>
</dbReference>
<name>A0A2N5ZE35_MUIH1</name>
<comment type="caution">
    <text evidence="10">The sequence shown here is derived from an EMBL/GenBank/DDBJ whole genome shotgun (WGS) entry which is preliminary data.</text>
</comment>
<evidence type="ECO:0000256" key="5">
    <source>
        <dbReference type="HAMAP-Rule" id="MF_00099"/>
    </source>
</evidence>
<dbReference type="HAMAP" id="MF_00099">
    <property type="entry name" value="CheB_chemtxs"/>
    <property type="match status" value="1"/>
</dbReference>
<evidence type="ECO:0000256" key="1">
    <source>
        <dbReference type="ARBA" id="ARBA00022490"/>
    </source>
</evidence>
<organism evidence="10 11">
    <name type="scientific">Muiribacterium halophilum</name>
    <dbReference type="NCBI Taxonomy" id="2053465"/>
    <lineage>
        <taxon>Bacteria</taxon>
        <taxon>Candidatus Muiribacteriota</taxon>
        <taxon>Candidatus Muiribacteriia</taxon>
        <taxon>Candidatus Muiribacteriales</taxon>
        <taxon>Candidatus Muiribacteriaceae</taxon>
        <taxon>Candidatus Muiribacterium</taxon>
    </lineage>
</organism>
<comment type="catalytic activity">
    <reaction evidence="5">
        <text>L-glutaminyl-[protein] + H2O = L-glutamyl-[protein] + NH4(+)</text>
        <dbReference type="Rhea" id="RHEA:16441"/>
        <dbReference type="Rhea" id="RHEA-COMP:10207"/>
        <dbReference type="Rhea" id="RHEA-COMP:10208"/>
        <dbReference type="ChEBI" id="CHEBI:15377"/>
        <dbReference type="ChEBI" id="CHEBI:28938"/>
        <dbReference type="ChEBI" id="CHEBI:29973"/>
        <dbReference type="ChEBI" id="CHEBI:30011"/>
        <dbReference type="EC" id="3.5.1.44"/>
    </reaction>
</comment>
<dbReference type="CDD" id="cd16432">
    <property type="entry name" value="CheB_Rec"/>
    <property type="match status" value="1"/>
</dbReference>
<dbReference type="PIRSF" id="PIRSF000876">
    <property type="entry name" value="RR_chemtxs_CheB"/>
    <property type="match status" value="1"/>
</dbReference>
<dbReference type="NCBIfam" id="NF009206">
    <property type="entry name" value="PRK12555.1"/>
    <property type="match status" value="1"/>
</dbReference>
<evidence type="ECO:0000256" key="6">
    <source>
        <dbReference type="PROSITE-ProRule" id="PRU00050"/>
    </source>
</evidence>
<evidence type="ECO:0000256" key="4">
    <source>
        <dbReference type="ARBA" id="ARBA00048267"/>
    </source>
</evidence>
<evidence type="ECO:0000256" key="7">
    <source>
        <dbReference type="PROSITE-ProRule" id="PRU00169"/>
    </source>
</evidence>
<evidence type="ECO:0000259" key="8">
    <source>
        <dbReference type="PROSITE" id="PS50110"/>
    </source>
</evidence>
<dbReference type="GO" id="GO:0006935">
    <property type="term" value="P:chemotaxis"/>
    <property type="evidence" value="ECO:0007669"/>
    <property type="project" value="UniProtKB-UniRule"/>
</dbReference>
<dbReference type="GO" id="GO:0008984">
    <property type="term" value="F:protein-glutamate methylesterase activity"/>
    <property type="evidence" value="ECO:0007669"/>
    <property type="project" value="UniProtKB-UniRule"/>
</dbReference>
<evidence type="ECO:0000259" key="9">
    <source>
        <dbReference type="PROSITE" id="PS50122"/>
    </source>
</evidence>
<dbReference type="PROSITE" id="PS50110">
    <property type="entry name" value="RESPONSE_REGULATORY"/>
    <property type="match status" value="1"/>
</dbReference>
<feature type="modified residue" description="4-aspartylphosphate" evidence="5 7">
    <location>
        <position position="54"/>
    </location>
</feature>
<reference evidence="10 11" key="1">
    <citation type="submission" date="2017-11" db="EMBL/GenBank/DDBJ databases">
        <title>Genome-resolved metagenomics identifies genetic mobility, metabolic interactions, and unexpected diversity in perchlorate-reducing communities.</title>
        <authorList>
            <person name="Barnum T.P."/>
            <person name="Figueroa I.A."/>
            <person name="Carlstrom C.I."/>
            <person name="Lucas L.N."/>
            <person name="Engelbrektson A.L."/>
            <person name="Coates J.D."/>
        </authorList>
    </citation>
    <scope>NUCLEOTIDE SEQUENCE [LARGE SCALE GENOMIC DNA]</scope>
    <source>
        <strain evidence="10">BM706</strain>
    </source>
</reference>
<dbReference type="EC" id="3.5.1.44" evidence="5"/>
<evidence type="ECO:0000313" key="11">
    <source>
        <dbReference type="Proteomes" id="UP000234857"/>
    </source>
</evidence>
<dbReference type="Gene3D" id="3.40.50.180">
    <property type="entry name" value="Methylesterase CheB, C-terminal domain"/>
    <property type="match status" value="1"/>
</dbReference>
<sequence>MIKVVIVDDSAVVRKILKRVLEEDGEIKVVGSAPDPYVARDIIVKEKPDVITLDIEMPRMDGLTFLAKLMRHFPMPVIIISSLTRNSRDMAIKAMELGAVDVISKPGSSFSVGDVAEEIVEKIKAASRAIIKKKTLSESSGKKKIEPIKIDTTSKIVAIGASTGGTEAIKEVLENLPSNFPGVLVAQHMPPGFTQSFAERLDELCNMHVKEAEEGEPVSVGKVLIAPGNYHLLLKRSGARYSVRLNQGPRVHYQRPSCDVLFKSVASEAGKNSIGVILTGMGADGAAGLKMMHESGAYTIGQDEKSSVVYGMPKAAYDMGAVNKQFPLKQISRALINVVSKQEYYF</sequence>
<comment type="catalytic activity">
    <reaction evidence="4 5">
        <text>[protein]-L-glutamate 5-O-methyl ester + H2O = L-glutamyl-[protein] + methanol + H(+)</text>
        <dbReference type="Rhea" id="RHEA:23236"/>
        <dbReference type="Rhea" id="RHEA-COMP:10208"/>
        <dbReference type="Rhea" id="RHEA-COMP:10311"/>
        <dbReference type="ChEBI" id="CHEBI:15377"/>
        <dbReference type="ChEBI" id="CHEBI:15378"/>
        <dbReference type="ChEBI" id="CHEBI:17790"/>
        <dbReference type="ChEBI" id="CHEBI:29973"/>
        <dbReference type="ChEBI" id="CHEBI:82795"/>
        <dbReference type="EC" id="3.1.1.61"/>
    </reaction>
</comment>
<dbReference type="NCBIfam" id="NF001965">
    <property type="entry name" value="PRK00742.1"/>
    <property type="match status" value="1"/>
</dbReference>
<dbReference type="PANTHER" id="PTHR42872">
    <property type="entry name" value="PROTEIN-GLUTAMATE METHYLESTERASE/PROTEIN-GLUTAMINE GLUTAMINASE"/>
    <property type="match status" value="1"/>
</dbReference>